<feature type="compositionally biased region" description="Basic residues" evidence="2">
    <location>
        <begin position="559"/>
        <end position="572"/>
    </location>
</feature>
<feature type="compositionally biased region" description="Basic and acidic residues" evidence="2">
    <location>
        <begin position="581"/>
        <end position="592"/>
    </location>
</feature>
<feature type="compositionally biased region" description="Polar residues" evidence="2">
    <location>
        <begin position="366"/>
        <end position="376"/>
    </location>
</feature>
<feature type="compositionally biased region" description="Basic and acidic residues" evidence="2">
    <location>
        <begin position="526"/>
        <end position="545"/>
    </location>
</feature>
<feature type="compositionally biased region" description="Low complexity" evidence="2">
    <location>
        <begin position="483"/>
        <end position="503"/>
    </location>
</feature>
<feature type="compositionally biased region" description="Polar residues" evidence="2">
    <location>
        <begin position="594"/>
        <end position="610"/>
    </location>
</feature>
<feature type="region of interest" description="Disordered" evidence="2">
    <location>
        <begin position="526"/>
        <end position="679"/>
    </location>
</feature>
<dbReference type="AlphaFoldDB" id="A0A1B6CFE9"/>
<evidence type="ECO:0000256" key="1">
    <source>
        <dbReference type="SAM" id="Coils"/>
    </source>
</evidence>
<feature type="compositionally biased region" description="Acidic residues" evidence="2">
    <location>
        <begin position="355"/>
        <end position="364"/>
    </location>
</feature>
<feature type="coiled-coil region" evidence="1">
    <location>
        <begin position="6"/>
        <end position="47"/>
    </location>
</feature>
<feature type="compositionally biased region" description="Polar residues" evidence="2">
    <location>
        <begin position="181"/>
        <end position="202"/>
    </location>
</feature>
<reference evidence="3" key="1">
    <citation type="submission" date="2015-12" db="EMBL/GenBank/DDBJ databases">
        <title>De novo transcriptome assembly of four potential Pierce s Disease insect vectors from Arizona vineyards.</title>
        <authorList>
            <person name="Tassone E.E."/>
        </authorList>
    </citation>
    <scope>NUCLEOTIDE SEQUENCE</scope>
</reference>
<protein>
    <submittedName>
        <fullName evidence="3">Uncharacterized protein</fullName>
    </submittedName>
</protein>
<feature type="region of interest" description="Disordered" evidence="2">
    <location>
        <begin position="345"/>
        <end position="376"/>
    </location>
</feature>
<feature type="compositionally biased region" description="Basic residues" evidence="2">
    <location>
        <begin position="612"/>
        <end position="622"/>
    </location>
</feature>
<feature type="compositionally biased region" description="Basic and acidic residues" evidence="2">
    <location>
        <begin position="632"/>
        <end position="644"/>
    </location>
</feature>
<evidence type="ECO:0000256" key="2">
    <source>
        <dbReference type="SAM" id="MobiDB-lite"/>
    </source>
</evidence>
<feature type="compositionally biased region" description="Low complexity" evidence="2">
    <location>
        <begin position="345"/>
        <end position="354"/>
    </location>
</feature>
<dbReference type="EMBL" id="GEDC01025092">
    <property type="protein sequence ID" value="JAS12206.1"/>
    <property type="molecule type" value="Transcribed_RNA"/>
</dbReference>
<accession>A0A1B6CFE9</accession>
<feature type="region of interest" description="Disordered" evidence="2">
    <location>
        <begin position="181"/>
        <end position="230"/>
    </location>
</feature>
<sequence length="679" mass="75686">MMNDGNKNFEQELESQKKQNKTLIKEIVNLKTYISNQQIQIRELEKNQFRANTVTNWYKEELGRANHVVTSVDVKIDSVYSKIFPIVEKLSRLKILLPKIINDNKFRKPKFTPISANCNKSKSGGQNGHRVRPMVGGFPISHPIIKLERVVIPTTYPEQVLNVPTRNSPLPAAESNINVSKLTRSNDINQGIPNENLETSSPDPALPGSDPALPQSTPIDKVEEEEASNKNVDEIIDALFSHVTNMSENLVHAKDFNKQYFSSSTQSCNYSETNSVSESVSSFNQSYFTNPLIQTQTSVNPTNNQTSHKVMPMIDGHRIVTNPTVLIQRINHPLSNCTIYSENEISSVSNSSEGSESEIDEEVTEQTGENTSPCQEVTPQNLSIVLEEEIEESNDITPTGPPRFAGFKTNVPGSRHNRHRSTLGRRKFLNTIDLVEAGPSRAVTEEPIGVTIRISQRIKKPSSLLTNPDFEIEESSRSHISEESGSSNSSTEEIASSSSLTEETVGLNLRISQRLRKPSLLLKNPDFEIETKRPRNKSLEEEKSPASDPTTSELIAKITTRKLTSKTTRKPARSGAETSIDEPKNKSRKDSNDNESPAQTSTNASTSEGISKTKKNSRKPARSRAETSINEPKNKSPKDSKDNESPAQTSTSVPNTRSLRKRSEKNYKELGLNVKIRRQ</sequence>
<feature type="compositionally biased region" description="Polar residues" evidence="2">
    <location>
        <begin position="645"/>
        <end position="657"/>
    </location>
</feature>
<evidence type="ECO:0000313" key="3">
    <source>
        <dbReference type="EMBL" id="JAS12206.1"/>
    </source>
</evidence>
<name>A0A1B6CFE9_9HEMI</name>
<proteinExistence type="predicted"/>
<gene>
    <name evidence="3" type="ORF">g.26811</name>
</gene>
<organism evidence="3">
    <name type="scientific">Clastoptera arizonana</name>
    <name type="common">Arizona spittle bug</name>
    <dbReference type="NCBI Taxonomy" id="38151"/>
    <lineage>
        <taxon>Eukaryota</taxon>
        <taxon>Metazoa</taxon>
        <taxon>Ecdysozoa</taxon>
        <taxon>Arthropoda</taxon>
        <taxon>Hexapoda</taxon>
        <taxon>Insecta</taxon>
        <taxon>Pterygota</taxon>
        <taxon>Neoptera</taxon>
        <taxon>Paraneoptera</taxon>
        <taxon>Hemiptera</taxon>
        <taxon>Auchenorrhyncha</taxon>
        <taxon>Cercopoidea</taxon>
        <taxon>Clastopteridae</taxon>
        <taxon>Clastoptera</taxon>
    </lineage>
</organism>
<feature type="region of interest" description="Disordered" evidence="2">
    <location>
        <begin position="465"/>
        <end position="503"/>
    </location>
</feature>
<feature type="region of interest" description="Disordered" evidence="2">
    <location>
        <begin position="393"/>
        <end position="420"/>
    </location>
</feature>
<keyword evidence="1" id="KW-0175">Coiled coil</keyword>